<keyword evidence="5 7" id="KW-1133">Transmembrane helix</keyword>
<dbReference type="AlphaFoldDB" id="A0A2A9CMZ0"/>
<dbReference type="EMBL" id="PDJC01000001">
    <property type="protein sequence ID" value="PFG15817.1"/>
    <property type="molecule type" value="Genomic_DNA"/>
</dbReference>
<proteinExistence type="inferred from homology"/>
<keyword evidence="6 7" id="KW-0472">Membrane</keyword>
<keyword evidence="3" id="KW-1003">Cell membrane</keyword>
<evidence type="ECO:0000256" key="6">
    <source>
        <dbReference type="ARBA" id="ARBA00023136"/>
    </source>
</evidence>
<keyword evidence="4 7" id="KW-0812">Transmembrane</keyword>
<keyword evidence="9" id="KW-1185">Reference proteome</keyword>
<sequence>MNFIGWILMGLIAGAIAKSIMKEGGGWLSSLLTGLIGGVVGGWIGSAIFDHGVTGFFSPWSWLLAIGGSVLVLWLRGVITGRKR</sequence>
<comment type="similarity">
    <text evidence="2">Belongs to the UPF0410 family.</text>
</comment>
<comment type="caution">
    <text evidence="8">The sequence shown here is derived from an EMBL/GenBank/DDBJ whole genome shotgun (WGS) entry which is preliminary data.</text>
</comment>
<protein>
    <submittedName>
        <fullName evidence="8">Putative membrane protein YeaQ/YmgE (Transglycosylase-associated protein family)</fullName>
    </submittedName>
</protein>
<dbReference type="GO" id="GO:0005886">
    <property type="term" value="C:plasma membrane"/>
    <property type="evidence" value="ECO:0007669"/>
    <property type="project" value="UniProtKB-SubCell"/>
</dbReference>
<organism evidence="8 9">
    <name type="scientific">Propionicimonas paludicola</name>
    <dbReference type="NCBI Taxonomy" id="185243"/>
    <lineage>
        <taxon>Bacteria</taxon>
        <taxon>Bacillati</taxon>
        <taxon>Actinomycetota</taxon>
        <taxon>Actinomycetes</taxon>
        <taxon>Propionibacteriales</taxon>
        <taxon>Nocardioidaceae</taxon>
        <taxon>Propionicimonas</taxon>
    </lineage>
</organism>
<dbReference type="PANTHER" id="PTHR33884">
    <property type="entry name" value="UPF0410 PROTEIN YMGE"/>
    <property type="match status" value="1"/>
</dbReference>
<dbReference type="Proteomes" id="UP000226079">
    <property type="component" value="Unassembled WGS sequence"/>
</dbReference>
<feature type="transmembrane region" description="Helical" evidence="7">
    <location>
        <begin position="27"/>
        <end position="49"/>
    </location>
</feature>
<feature type="transmembrane region" description="Helical" evidence="7">
    <location>
        <begin position="61"/>
        <end position="79"/>
    </location>
</feature>
<evidence type="ECO:0000256" key="7">
    <source>
        <dbReference type="SAM" id="Phobius"/>
    </source>
</evidence>
<evidence type="ECO:0000256" key="5">
    <source>
        <dbReference type="ARBA" id="ARBA00022989"/>
    </source>
</evidence>
<evidence type="ECO:0000256" key="2">
    <source>
        <dbReference type="ARBA" id="ARBA00011006"/>
    </source>
</evidence>
<dbReference type="PANTHER" id="PTHR33884:SF3">
    <property type="entry name" value="UPF0410 PROTEIN YMGE"/>
    <property type="match status" value="1"/>
</dbReference>
<dbReference type="RefSeq" id="WP_098459416.1">
    <property type="nucleotide sequence ID" value="NZ_PDJC01000001.1"/>
</dbReference>
<reference evidence="8 9" key="1">
    <citation type="submission" date="2017-10" db="EMBL/GenBank/DDBJ databases">
        <title>Sequencing the genomes of 1000 actinobacteria strains.</title>
        <authorList>
            <person name="Klenk H.-P."/>
        </authorList>
    </citation>
    <scope>NUCLEOTIDE SEQUENCE [LARGE SCALE GENOMIC DNA]</scope>
    <source>
        <strain evidence="8 9">DSM 15597</strain>
    </source>
</reference>
<comment type="subcellular location">
    <subcellularLocation>
        <location evidence="1">Cell membrane</location>
        <topology evidence="1">Multi-pass membrane protein</topology>
    </subcellularLocation>
</comment>
<accession>A0A2A9CMZ0</accession>
<gene>
    <name evidence="8" type="ORF">ATK74_0337</name>
</gene>
<evidence type="ECO:0000313" key="8">
    <source>
        <dbReference type="EMBL" id="PFG15817.1"/>
    </source>
</evidence>
<evidence type="ECO:0000256" key="1">
    <source>
        <dbReference type="ARBA" id="ARBA00004651"/>
    </source>
</evidence>
<evidence type="ECO:0000256" key="3">
    <source>
        <dbReference type="ARBA" id="ARBA00022475"/>
    </source>
</evidence>
<evidence type="ECO:0000256" key="4">
    <source>
        <dbReference type="ARBA" id="ARBA00022692"/>
    </source>
</evidence>
<dbReference type="Pfam" id="PF04226">
    <property type="entry name" value="Transgly_assoc"/>
    <property type="match status" value="1"/>
</dbReference>
<evidence type="ECO:0000313" key="9">
    <source>
        <dbReference type="Proteomes" id="UP000226079"/>
    </source>
</evidence>
<dbReference type="InterPro" id="IPR007341">
    <property type="entry name" value="Transgly_assoc"/>
</dbReference>
<dbReference type="OrthoDB" id="4568405at2"/>
<name>A0A2A9CMZ0_9ACTN</name>